<keyword evidence="3 6" id="KW-0812">Transmembrane</keyword>
<gene>
    <name evidence="7" type="ORF">CLUMA_CG017953</name>
</gene>
<accession>A0A1J1J0G1</accession>
<dbReference type="EMBL" id="CVRI01000063">
    <property type="protein sequence ID" value="CRL04902.1"/>
    <property type="molecule type" value="Genomic_DNA"/>
</dbReference>
<reference evidence="7 8" key="1">
    <citation type="submission" date="2015-04" db="EMBL/GenBank/DDBJ databases">
        <authorList>
            <person name="Syromyatnikov M.Y."/>
            <person name="Popov V.N."/>
        </authorList>
    </citation>
    <scope>NUCLEOTIDE SEQUENCE [LARGE SCALE GENOMIC DNA]</scope>
</reference>
<feature type="transmembrane region" description="Helical" evidence="6">
    <location>
        <begin position="145"/>
        <end position="169"/>
    </location>
</feature>
<keyword evidence="4 6" id="KW-1133">Transmembrane helix</keyword>
<dbReference type="InterPro" id="IPR013604">
    <property type="entry name" value="7TM_chemorcpt"/>
</dbReference>
<evidence type="ECO:0000313" key="7">
    <source>
        <dbReference type="EMBL" id="CRL04902.1"/>
    </source>
</evidence>
<dbReference type="GO" id="GO:0005886">
    <property type="term" value="C:plasma membrane"/>
    <property type="evidence" value="ECO:0007669"/>
    <property type="project" value="UniProtKB-SubCell"/>
</dbReference>
<comment type="function">
    <text evidence="6">Gustatory receptor which mediates acceptance or avoidance behavior, depending on its substrates.</text>
</comment>
<evidence type="ECO:0000256" key="4">
    <source>
        <dbReference type="ARBA" id="ARBA00022989"/>
    </source>
</evidence>
<dbReference type="GO" id="GO:0007165">
    <property type="term" value="P:signal transduction"/>
    <property type="evidence" value="ECO:0007669"/>
    <property type="project" value="UniProtKB-KW"/>
</dbReference>
<evidence type="ECO:0000256" key="5">
    <source>
        <dbReference type="ARBA" id="ARBA00023136"/>
    </source>
</evidence>
<organism evidence="7 8">
    <name type="scientific">Clunio marinus</name>
    <dbReference type="NCBI Taxonomy" id="568069"/>
    <lineage>
        <taxon>Eukaryota</taxon>
        <taxon>Metazoa</taxon>
        <taxon>Ecdysozoa</taxon>
        <taxon>Arthropoda</taxon>
        <taxon>Hexapoda</taxon>
        <taxon>Insecta</taxon>
        <taxon>Pterygota</taxon>
        <taxon>Neoptera</taxon>
        <taxon>Endopterygota</taxon>
        <taxon>Diptera</taxon>
        <taxon>Nematocera</taxon>
        <taxon>Chironomoidea</taxon>
        <taxon>Chironomidae</taxon>
        <taxon>Clunio</taxon>
    </lineage>
</organism>
<evidence type="ECO:0000313" key="8">
    <source>
        <dbReference type="Proteomes" id="UP000183832"/>
    </source>
</evidence>
<dbReference type="Pfam" id="PF08395">
    <property type="entry name" value="7tm_7"/>
    <property type="match status" value="2"/>
</dbReference>
<feature type="transmembrane region" description="Helical" evidence="6">
    <location>
        <begin position="310"/>
        <end position="328"/>
    </location>
</feature>
<comment type="subcellular location">
    <subcellularLocation>
        <location evidence="1 6">Cell membrane</location>
        <topology evidence="1 6">Multi-pass membrane protein</topology>
    </subcellularLocation>
</comment>
<keyword evidence="5 6" id="KW-0472">Membrane</keyword>
<comment type="caution">
    <text evidence="6">Lacks conserved residue(s) required for the propagation of feature annotation.</text>
</comment>
<keyword evidence="6" id="KW-0807">Transducer</keyword>
<dbReference type="OrthoDB" id="6625921at2759"/>
<evidence type="ECO:0000256" key="3">
    <source>
        <dbReference type="ARBA" id="ARBA00022692"/>
    </source>
</evidence>
<evidence type="ECO:0000256" key="2">
    <source>
        <dbReference type="ARBA" id="ARBA00022475"/>
    </source>
</evidence>
<evidence type="ECO:0000256" key="1">
    <source>
        <dbReference type="ARBA" id="ARBA00004651"/>
    </source>
</evidence>
<protein>
    <recommendedName>
        <fullName evidence="6">Gustatory receptor</fullName>
    </recommendedName>
</protein>
<dbReference type="AlphaFoldDB" id="A0A1J1J0G1"/>
<sequence>MKYQTLFTLSSIMDVINDKDFDSALDHLNKDFHFLSTNRKDVNSFQSNDQRVKERHLRETLQSRHGPTAEIHDQFYRDHKLLLVLFRVLAVMPIERSSPGRITFSWKSRASIYAFFFYTFATVIVVIVGLERIKILGETKKFDDTIYGILFIIFLIPHFWIPFVGWGVASEVARYKTSWGAFQLCGTSTVEELKSHQKISQDALGRLANITLALYGTMSSVIDHGFQFSFKEIGLIVDTVYCSILLFVFCDCSHSSTLQVAQGVQDTLLTINLLVVDRPTQKEIDIFTQAIEMNPAIVSLRGYAEVNRELLTSSIATIAIYLIVLIQFKLSLVQQQSRN</sequence>
<keyword evidence="8" id="KW-1185">Reference proteome</keyword>
<keyword evidence="6" id="KW-0675">Receptor</keyword>
<dbReference type="GO" id="GO:0050909">
    <property type="term" value="P:sensory perception of taste"/>
    <property type="evidence" value="ECO:0007669"/>
    <property type="project" value="InterPro"/>
</dbReference>
<evidence type="ECO:0000256" key="6">
    <source>
        <dbReference type="RuleBase" id="RU363108"/>
    </source>
</evidence>
<name>A0A1J1J0G1_9DIPT</name>
<proteinExistence type="inferred from homology"/>
<comment type="similarity">
    <text evidence="6">Belongs to the insect chemoreceptor superfamily. Gustatory receptor (GR) family.</text>
</comment>
<dbReference type="Proteomes" id="UP000183832">
    <property type="component" value="Unassembled WGS sequence"/>
</dbReference>
<feature type="transmembrane region" description="Helical" evidence="6">
    <location>
        <begin position="110"/>
        <end position="133"/>
    </location>
</feature>
<keyword evidence="2 6" id="KW-1003">Cell membrane</keyword>